<feature type="transmembrane region" description="Helical" evidence="1">
    <location>
        <begin position="129"/>
        <end position="147"/>
    </location>
</feature>
<name>A0ABY3R729_9BRAD</name>
<keyword evidence="3" id="KW-1185">Reference proteome</keyword>
<dbReference type="EMBL" id="CP088156">
    <property type="protein sequence ID" value="UFZ03136.1"/>
    <property type="molecule type" value="Genomic_DNA"/>
</dbReference>
<organism evidence="2 3">
    <name type="scientific">Bradyrhizobium ontarionense</name>
    <dbReference type="NCBI Taxonomy" id="2898149"/>
    <lineage>
        <taxon>Bacteria</taxon>
        <taxon>Pseudomonadati</taxon>
        <taxon>Pseudomonadota</taxon>
        <taxon>Alphaproteobacteria</taxon>
        <taxon>Hyphomicrobiales</taxon>
        <taxon>Nitrobacteraceae</taxon>
        <taxon>Bradyrhizobium</taxon>
    </lineage>
</organism>
<proteinExistence type="predicted"/>
<protein>
    <recommendedName>
        <fullName evidence="4">Methyl-accepting chemotaxis protein</fullName>
    </recommendedName>
</protein>
<dbReference type="RefSeq" id="WP_231319160.1">
    <property type="nucleotide sequence ID" value="NZ_CP088156.1"/>
</dbReference>
<evidence type="ECO:0000256" key="1">
    <source>
        <dbReference type="SAM" id="Phobius"/>
    </source>
</evidence>
<reference evidence="2" key="1">
    <citation type="journal article" date="2024" name="Antonie Van Leeuwenhoek">
        <title>Bradyrhizobium ontarionense sp. nov., a novel bacterial symbiont isolated from Aeschynomene indica (Indian jointvetch), harbours photosynthesis, nitrogen fixation and nitrous oxide (N2O) reductase genes.</title>
        <authorList>
            <person name="Bromfield E.S.P."/>
            <person name="Cloutier S."/>
        </authorList>
    </citation>
    <scope>NUCLEOTIDE SEQUENCE</scope>
    <source>
        <strain evidence="2">A19</strain>
    </source>
</reference>
<accession>A0ABY3R729</accession>
<feature type="transmembrane region" description="Helical" evidence="1">
    <location>
        <begin position="40"/>
        <end position="59"/>
    </location>
</feature>
<keyword evidence="1" id="KW-0812">Transmembrane</keyword>
<evidence type="ECO:0000313" key="2">
    <source>
        <dbReference type="EMBL" id="UFZ03136.1"/>
    </source>
</evidence>
<keyword evidence="1" id="KW-1133">Transmembrane helix</keyword>
<keyword evidence="1" id="KW-0472">Membrane</keyword>
<evidence type="ECO:0008006" key="4">
    <source>
        <dbReference type="Google" id="ProtNLM"/>
    </source>
</evidence>
<feature type="transmembrane region" description="Helical" evidence="1">
    <location>
        <begin position="97"/>
        <end position="117"/>
    </location>
</feature>
<gene>
    <name evidence="2" type="ORF">LQG66_28430</name>
</gene>
<feature type="transmembrane region" description="Helical" evidence="1">
    <location>
        <begin position="65"/>
        <end position="85"/>
    </location>
</feature>
<dbReference type="Proteomes" id="UP001431010">
    <property type="component" value="Chromosome"/>
</dbReference>
<evidence type="ECO:0000313" key="3">
    <source>
        <dbReference type="Proteomes" id="UP001431010"/>
    </source>
</evidence>
<sequence>MADIAQNADGPKKADIETRLDRAARLVPRRRFFSDMPDKGLFALVAVFGFAGILILKLHQFNADYIAGGAVALMLAYGLIAFQFRRVQLRPDRLGDNFYYLGFIFTLASLSAALLLLRTGGDIKDLLGSFGIALFTTIVGVAGRVLFVQMRADIDEVEDEVRRDLLGASADLRAQLSLTLAEFETFHTGVQQAARKAAEESIGAAQDSMSNISRVANTTAENIDRAFRTEGDRVEVLREGTSKIEVKLVRLADDLNDRFDEFGARLDRVVDRLSVAIGLIEKRRRWFHFWPFRRS</sequence>